<keyword evidence="7" id="KW-0175">Coiled coil</keyword>
<keyword evidence="6" id="KW-0493">Microtubule</keyword>
<dbReference type="GO" id="GO:0007052">
    <property type="term" value="P:mitotic spindle organization"/>
    <property type="evidence" value="ECO:0007669"/>
    <property type="project" value="TreeGrafter"/>
</dbReference>
<name>A0A0N5AW10_9BILA</name>
<comment type="subcellular location">
    <subcellularLocation>
        <location evidence="1">Cytoplasm</location>
        <location evidence="1">Cytoskeleton</location>
    </subcellularLocation>
</comment>
<keyword evidence="2 5" id="KW-0547">Nucleotide-binding</keyword>
<evidence type="ECO:0000256" key="6">
    <source>
        <dbReference type="RuleBase" id="RU000394"/>
    </source>
</evidence>
<dbReference type="PROSITE" id="PS50067">
    <property type="entry name" value="KINESIN_MOTOR_2"/>
    <property type="match status" value="1"/>
</dbReference>
<dbReference type="GO" id="GO:0008017">
    <property type="term" value="F:microtubule binding"/>
    <property type="evidence" value="ECO:0007669"/>
    <property type="project" value="InterPro"/>
</dbReference>
<dbReference type="InterPro" id="IPR027417">
    <property type="entry name" value="P-loop_NTPase"/>
</dbReference>
<keyword evidence="4" id="KW-0206">Cytoskeleton</keyword>
<dbReference type="AlphaFoldDB" id="A0A0N5AW10"/>
<reference evidence="10" key="1">
    <citation type="submission" date="2017-02" db="UniProtKB">
        <authorList>
            <consortium name="WormBaseParasite"/>
        </authorList>
    </citation>
    <scope>IDENTIFICATION</scope>
</reference>
<feature type="coiled-coil region" evidence="7">
    <location>
        <begin position="326"/>
        <end position="353"/>
    </location>
</feature>
<sequence>MEKRHIHVSARIRPCLVPNTKENVEKVVRAVSDSIVRVSGGSDFTFDSALDDDKDQADVFNLVAKDITSGCIEGYNGTIFAYGQTGSGKTYTMVGPGLLAETLKKCPGKSGLIPRVAELIFSLLRRKQEITESFTFEVKTTFMQLCKEKLHDLLRPESDAKKLRIHLNDHGNTVLTGAEERVVNSVSDVVLDLRDENNGGITVNKCSRLNLVDLAGSERQKDVMSAGERLKEASSINLSLLMLARVIRALSKADFKQGSYIAYRDSALTLLLKDSLGGNAETAFIATVHPDKRFIDETVLTLKFAQQVKKVRNHRSVNENLVGAYVDAFKAEIRRLNTELDEAKSKSADAKEKEKNLLGS</sequence>
<comment type="similarity">
    <text evidence="5 6">Belongs to the TRAFAC class myosin-kinesin ATPase superfamily. Kinesin family.</text>
</comment>
<evidence type="ECO:0000256" key="1">
    <source>
        <dbReference type="ARBA" id="ARBA00004245"/>
    </source>
</evidence>
<dbReference type="Gene3D" id="3.40.850.10">
    <property type="entry name" value="Kinesin motor domain"/>
    <property type="match status" value="2"/>
</dbReference>
<dbReference type="PRINTS" id="PR00380">
    <property type="entry name" value="KINESINHEAVY"/>
</dbReference>
<keyword evidence="3 5" id="KW-0067">ATP-binding</keyword>
<evidence type="ECO:0000256" key="7">
    <source>
        <dbReference type="SAM" id="Coils"/>
    </source>
</evidence>
<dbReference type="InterPro" id="IPR001752">
    <property type="entry name" value="Kinesin_motor_dom"/>
</dbReference>
<dbReference type="Pfam" id="PF00225">
    <property type="entry name" value="Kinesin"/>
    <property type="match status" value="2"/>
</dbReference>
<dbReference type="InterPro" id="IPR027640">
    <property type="entry name" value="Kinesin-like_fam"/>
</dbReference>
<dbReference type="PANTHER" id="PTHR47969:SF29">
    <property type="entry name" value="KINESIN-LIKE PROTEIN"/>
    <property type="match status" value="1"/>
</dbReference>
<dbReference type="WBParaSite" id="SMUV_0000909201-mRNA-1">
    <property type="protein sequence ID" value="SMUV_0000909201-mRNA-1"/>
    <property type="gene ID" value="SMUV_0000909201"/>
</dbReference>
<dbReference type="PANTHER" id="PTHR47969">
    <property type="entry name" value="CHROMOSOME-ASSOCIATED KINESIN KIF4A-RELATED"/>
    <property type="match status" value="1"/>
</dbReference>
<dbReference type="PROSITE" id="PS00411">
    <property type="entry name" value="KINESIN_MOTOR_1"/>
    <property type="match status" value="1"/>
</dbReference>
<keyword evidence="4" id="KW-0963">Cytoplasm</keyword>
<evidence type="ECO:0000256" key="4">
    <source>
        <dbReference type="ARBA" id="ARBA00023212"/>
    </source>
</evidence>
<evidence type="ECO:0000313" key="10">
    <source>
        <dbReference type="WBParaSite" id="SMUV_0000909201-mRNA-1"/>
    </source>
</evidence>
<dbReference type="Proteomes" id="UP000046393">
    <property type="component" value="Unplaced"/>
</dbReference>
<feature type="binding site" evidence="5">
    <location>
        <begin position="83"/>
        <end position="90"/>
    </location>
    <ligand>
        <name>ATP</name>
        <dbReference type="ChEBI" id="CHEBI:30616"/>
    </ligand>
</feature>
<accession>A0A0N5AW10</accession>
<dbReference type="InterPro" id="IPR036961">
    <property type="entry name" value="Kinesin_motor_dom_sf"/>
</dbReference>
<dbReference type="GO" id="GO:0051231">
    <property type="term" value="P:spindle elongation"/>
    <property type="evidence" value="ECO:0007669"/>
    <property type="project" value="TreeGrafter"/>
</dbReference>
<dbReference type="GO" id="GO:0005874">
    <property type="term" value="C:microtubule"/>
    <property type="evidence" value="ECO:0007669"/>
    <property type="project" value="UniProtKB-KW"/>
</dbReference>
<evidence type="ECO:0000256" key="2">
    <source>
        <dbReference type="ARBA" id="ARBA00022741"/>
    </source>
</evidence>
<organism evidence="9 10">
    <name type="scientific">Syphacia muris</name>
    <dbReference type="NCBI Taxonomy" id="451379"/>
    <lineage>
        <taxon>Eukaryota</taxon>
        <taxon>Metazoa</taxon>
        <taxon>Ecdysozoa</taxon>
        <taxon>Nematoda</taxon>
        <taxon>Chromadorea</taxon>
        <taxon>Rhabditida</taxon>
        <taxon>Spirurina</taxon>
        <taxon>Oxyuridomorpha</taxon>
        <taxon>Oxyuroidea</taxon>
        <taxon>Oxyuridae</taxon>
        <taxon>Syphacia</taxon>
    </lineage>
</organism>
<keyword evidence="5 6" id="KW-0505">Motor protein</keyword>
<evidence type="ECO:0000256" key="5">
    <source>
        <dbReference type="PROSITE-ProRule" id="PRU00283"/>
    </source>
</evidence>
<feature type="domain" description="Kinesin motor" evidence="8">
    <location>
        <begin position="5"/>
        <end position="311"/>
    </location>
</feature>
<dbReference type="GO" id="GO:0007018">
    <property type="term" value="P:microtubule-based movement"/>
    <property type="evidence" value="ECO:0007669"/>
    <property type="project" value="InterPro"/>
</dbReference>
<dbReference type="InterPro" id="IPR019821">
    <property type="entry name" value="Kinesin_motor_CS"/>
</dbReference>
<dbReference type="GO" id="GO:0005875">
    <property type="term" value="C:microtubule associated complex"/>
    <property type="evidence" value="ECO:0007669"/>
    <property type="project" value="TreeGrafter"/>
</dbReference>
<evidence type="ECO:0000256" key="3">
    <source>
        <dbReference type="ARBA" id="ARBA00022840"/>
    </source>
</evidence>
<proteinExistence type="inferred from homology"/>
<dbReference type="GO" id="GO:0005524">
    <property type="term" value="F:ATP binding"/>
    <property type="evidence" value="ECO:0007669"/>
    <property type="project" value="UniProtKB-UniRule"/>
</dbReference>
<keyword evidence="9" id="KW-1185">Reference proteome</keyword>
<evidence type="ECO:0000313" key="9">
    <source>
        <dbReference type="Proteomes" id="UP000046393"/>
    </source>
</evidence>
<dbReference type="GO" id="GO:0003777">
    <property type="term" value="F:microtubule motor activity"/>
    <property type="evidence" value="ECO:0007669"/>
    <property type="project" value="InterPro"/>
</dbReference>
<evidence type="ECO:0000259" key="8">
    <source>
        <dbReference type="PROSITE" id="PS50067"/>
    </source>
</evidence>
<dbReference type="SUPFAM" id="SSF52540">
    <property type="entry name" value="P-loop containing nucleoside triphosphate hydrolases"/>
    <property type="match status" value="1"/>
</dbReference>
<dbReference type="STRING" id="451379.A0A0N5AW10"/>
<dbReference type="SMART" id="SM00129">
    <property type="entry name" value="KISc"/>
    <property type="match status" value="1"/>
</dbReference>
<protein>
    <recommendedName>
        <fullName evidence="6">Kinesin-like protein</fullName>
    </recommendedName>
</protein>